<dbReference type="RefSeq" id="WP_207838265.1">
    <property type="nucleotide sequence ID" value="NZ_CP088282.1"/>
</dbReference>
<evidence type="ECO:0000313" key="3">
    <source>
        <dbReference type="Proteomes" id="UP000692816"/>
    </source>
</evidence>
<gene>
    <name evidence="2" type="ORF">J4P68_36335</name>
</gene>
<accession>A0ABS3MTJ6</accession>
<organism evidence="2 3">
    <name type="scientific">Bradyrhizobium quebecense</name>
    <dbReference type="NCBI Taxonomy" id="2748629"/>
    <lineage>
        <taxon>Bacteria</taxon>
        <taxon>Pseudomonadati</taxon>
        <taxon>Pseudomonadota</taxon>
        <taxon>Alphaproteobacteria</taxon>
        <taxon>Hyphomicrobiales</taxon>
        <taxon>Nitrobacteraceae</taxon>
        <taxon>Bradyrhizobium</taxon>
    </lineage>
</organism>
<feature type="region of interest" description="Disordered" evidence="1">
    <location>
        <begin position="435"/>
        <end position="457"/>
    </location>
</feature>
<reference evidence="2" key="1">
    <citation type="journal article" date="2021" name="Int. J. Syst. Evol. Microbiol.">
        <title>Bradyrhizobium septentrionale sp. nov. (sv. septentrionale) and Bradyrhizobium quebecense sp. nov. (sv. septentrionale) associated with legumes native to Canada possess rearranged symbiosis genes and numerous insertion sequences.</title>
        <authorList>
            <person name="Bromfield E.S.P."/>
            <person name="Cloutier S."/>
        </authorList>
    </citation>
    <scope>NUCLEOTIDE SEQUENCE</scope>
    <source>
        <strain evidence="2">12S5</strain>
    </source>
</reference>
<dbReference type="Proteomes" id="UP000692816">
    <property type="component" value="Unassembled WGS sequence"/>
</dbReference>
<evidence type="ECO:0000256" key="1">
    <source>
        <dbReference type="SAM" id="MobiDB-lite"/>
    </source>
</evidence>
<comment type="caution">
    <text evidence="2">The sequence shown here is derived from an EMBL/GenBank/DDBJ whole genome shotgun (WGS) entry which is preliminary data.</text>
</comment>
<evidence type="ECO:0000313" key="2">
    <source>
        <dbReference type="EMBL" id="MBO1434737.1"/>
    </source>
</evidence>
<proteinExistence type="predicted"/>
<dbReference type="EMBL" id="JAGEPA010000001">
    <property type="protein sequence ID" value="MBO1434737.1"/>
    <property type="molecule type" value="Genomic_DNA"/>
</dbReference>
<sequence length="457" mass="49252">MSNTLDGHVPDLEGVPRDAGGIICQLESTGRLDGGDSAHRAGVAAFCNSAADTALLPRFESGGLMVRHPIQPPWNDWRNCSRDQLKGYTAGCWRAGRIDINERLLHATAARSFTCQNTQEDEPGKPSKIKNPPVGDVLLPDDVMCLRITAGENLAFMDLAGQLSLHIAIETASRDAKTDKNNLMLESIICGRLNLFAKVHSNYEDFLHYYWADQRGQARIAEELIWVVKQELKRYPTLEVPLLPANLLNVLRDINLGAELKNLDPEHHTQLVARFLEAGLRDAANTFVFSMKLGVDGAVNEFKKLRAGVDQIAKALANIDQTPNAIRAGLVAGGFPASFIAPAMQGAFPGIPHVDTFVAPHADVVAIPHTDVAPVHQDVGAVHADVRTLHTDQTGPHADRSGPFGTHLDVGGPHADVGGIHTDMLTTPHVDVKVSPHVDAGPTAHVDTPSVGHVDTP</sequence>
<name>A0ABS3MTJ6_9BRAD</name>
<protein>
    <submittedName>
        <fullName evidence="2">Uncharacterized protein</fullName>
    </submittedName>
</protein>
<keyword evidence="3" id="KW-1185">Reference proteome</keyword>